<feature type="region of interest" description="Disordered" evidence="1">
    <location>
        <begin position="107"/>
        <end position="141"/>
    </location>
</feature>
<dbReference type="GO" id="GO:0008270">
    <property type="term" value="F:zinc ion binding"/>
    <property type="evidence" value="ECO:0007669"/>
    <property type="project" value="InterPro"/>
</dbReference>
<organism evidence="2 3">
    <name type="scientific">Daucus carota subsp. sativus</name>
    <name type="common">Carrot</name>
    <dbReference type="NCBI Taxonomy" id="79200"/>
    <lineage>
        <taxon>Eukaryota</taxon>
        <taxon>Viridiplantae</taxon>
        <taxon>Streptophyta</taxon>
        <taxon>Embryophyta</taxon>
        <taxon>Tracheophyta</taxon>
        <taxon>Spermatophyta</taxon>
        <taxon>Magnoliopsida</taxon>
        <taxon>eudicotyledons</taxon>
        <taxon>Gunneridae</taxon>
        <taxon>Pentapetalae</taxon>
        <taxon>asterids</taxon>
        <taxon>campanulids</taxon>
        <taxon>Apiales</taxon>
        <taxon>Apiaceae</taxon>
        <taxon>Apioideae</taxon>
        <taxon>Scandiceae</taxon>
        <taxon>Daucinae</taxon>
        <taxon>Daucus</taxon>
        <taxon>Daucus sect. Daucus</taxon>
    </lineage>
</organism>
<feature type="compositionally biased region" description="Polar residues" evidence="1">
    <location>
        <begin position="131"/>
        <end position="141"/>
    </location>
</feature>
<dbReference type="GO" id="GO:0003676">
    <property type="term" value="F:nucleic acid binding"/>
    <property type="evidence" value="ECO:0007669"/>
    <property type="project" value="InterPro"/>
</dbReference>
<dbReference type="AlphaFoldDB" id="A0A164U4M0"/>
<sequence length="141" mass="16054">MRGRLRIIRERNEDKSGIKAKKIEGRDTQDSLIPDYEDGSMYFSVEVLFGGEFNTVYTEYLERAEENEGGNDLDSVLPKSVKFNKCSYCKEDGHNARSCKAKMKEGLQQKDVVEKQQETCQTTPKRVKSSAEITKNSSSLK</sequence>
<feature type="compositionally biased region" description="Basic and acidic residues" evidence="1">
    <location>
        <begin position="107"/>
        <end position="117"/>
    </location>
</feature>
<protein>
    <submittedName>
        <fullName evidence="2">Uncharacterized protein</fullName>
    </submittedName>
</protein>
<evidence type="ECO:0000256" key="1">
    <source>
        <dbReference type="SAM" id="MobiDB-lite"/>
    </source>
</evidence>
<dbReference type="SUPFAM" id="SSF57756">
    <property type="entry name" value="Retrovirus zinc finger-like domains"/>
    <property type="match status" value="1"/>
</dbReference>
<dbReference type="Gramene" id="KZM88421">
    <property type="protein sequence ID" value="KZM88421"/>
    <property type="gene ID" value="DCAR_025496"/>
</dbReference>
<reference evidence="2" key="1">
    <citation type="journal article" date="2016" name="Nat. Genet.">
        <title>A high-quality carrot genome assembly provides new insights into carotenoid accumulation and asterid genome evolution.</title>
        <authorList>
            <person name="Iorizzo M."/>
            <person name="Ellison S."/>
            <person name="Senalik D."/>
            <person name="Zeng P."/>
            <person name="Satapoomin P."/>
            <person name="Huang J."/>
            <person name="Bowman M."/>
            <person name="Iovene M."/>
            <person name="Sanseverino W."/>
            <person name="Cavagnaro P."/>
            <person name="Yildiz M."/>
            <person name="Macko-Podgorni A."/>
            <person name="Moranska E."/>
            <person name="Grzebelus E."/>
            <person name="Grzebelus D."/>
            <person name="Ashrafi H."/>
            <person name="Zheng Z."/>
            <person name="Cheng S."/>
            <person name="Spooner D."/>
            <person name="Van Deynze A."/>
            <person name="Simon P."/>
        </authorList>
    </citation>
    <scope>NUCLEOTIDE SEQUENCE</scope>
    <source>
        <tissue evidence="2">Leaf</tissue>
    </source>
</reference>
<gene>
    <name evidence="2" type="ORF">DCAR_0729308</name>
</gene>
<reference evidence="2" key="2">
    <citation type="submission" date="2022-03" db="EMBL/GenBank/DDBJ databases">
        <title>Draft title - Genomic analysis of global carrot germplasm unveils the trajectory of domestication and the origin of high carotenoid orange carrot.</title>
        <authorList>
            <person name="Iorizzo M."/>
            <person name="Ellison S."/>
            <person name="Senalik D."/>
            <person name="Macko-Podgorni A."/>
            <person name="Grzebelus D."/>
            <person name="Bostan H."/>
            <person name="Rolling W."/>
            <person name="Curaba J."/>
            <person name="Simon P."/>
        </authorList>
    </citation>
    <scope>NUCLEOTIDE SEQUENCE</scope>
    <source>
        <tissue evidence="2">Leaf</tissue>
    </source>
</reference>
<evidence type="ECO:0000313" key="3">
    <source>
        <dbReference type="Proteomes" id="UP000077755"/>
    </source>
</evidence>
<dbReference type="InterPro" id="IPR036875">
    <property type="entry name" value="Znf_CCHC_sf"/>
</dbReference>
<accession>A0A164U4M0</accession>
<evidence type="ECO:0000313" key="2">
    <source>
        <dbReference type="EMBL" id="WOH09848.1"/>
    </source>
</evidence>
<proteinExistence type="predicted"/>
<name>A0A164U4M0_DAUCS</name>
<keyword evidence="3" id="KW-1185">Reference proteome</keyword>
<dbReference type="EMBL" id="CP093349">
    <property type="protein sequence ID" value="WOH09848.1"/>
    <property type="molecule type" value="Genomic_DNA"/>
</dbReference>
<dbReference type="Proteomes" id="UP000077755">
    <property type="component" value="Chromosome 7"/>
</dbReference>